<proteinExistence type="predicted"/>
<gene>
    <name evidence="4" type="ORF">C1752_02191</name>
</gene>
<dbReference type="AlphaFoldDB" id="A0A2W1JJ23"/>
<evidence type="ECO:0000256" key="2">
    <source>
        <dbReference type="ARBA" id="ARBA00023002"/>
    </source>
</evidence>
<evidence type="ECO:0000313" key="5">
    <source>
        <dbReference type="Proteomes" id="UP000248857"/>
    </source>
</evidence>
<accession>A0A2W1JJ23</accession>
<dbReference type="SUPFAM" id="SSF51735">
    <property type="entry name" value="NAD(P)-binding Rossmann-fold domains"/>
    <property type="match status" value="1"/>
</dbReference>
<dbReference type="EMBL" id="PQWO01000006">
    <property type="protein sequence ID" value="PZD73246.1"/>
    <property type="molecule type" value="Genomic_DNA"/>
</dbReference>
<dbReference type="PANTHER" id="PTHR47706:SF9">
    <property type="entry name" value="NMRA-LIKE DOMAIN-CONTAINING PROTEIN-RELATED"/>
    <property type="match status" value="1"/>
</dbReference>
<dbReference type="PANTHER" id="PTHR47706">
    <property type="entry name" value="NMRA-LIKE FAMILY PROTEIN"/>
    <property type="match status" value="1"/>
</dbReference>
<dbReference type="InterPro" id="IPR051609">
    <property type="entry name" value="NmrA/Isoflavone_reductase-like"/>
</dbReference>
<feature type="domain" description="NmrA-like" evidence="3">
    <location>
        <begin position="10"/>
        <end position="235"/>
    </location>
</feature>
<dbReference type="InterPro" id="IPR008030">
    <property type="entry name" value="NmrA-like"/>
</dbReference>
<evidence type="ECO:0000256" key="1">
    <source>
        <dbReference type="ARBA" id="ARBA00022857"/>
    </source>
</evidence>
<keyword evidence="5" id="KW-1185">Reference proteome</keyword>
<dbReference type="Proteomes" id="UP000248857">
    <property type="component" value="Unassembled WGS sequence"/>
</dbReference>
<dbReference type="Gene3D" id="3.90.25.10">
    <property type="entry name" value="UDP-galactose 4-epimerase, domain 1"/>
    <property type="match status" value="1"/>
</dbReference>
<keyword evidence="1" id="KW-0521">NADP</keyword>
<name>A0A2W1JJ23_9CYAN</name>
<reference evidence="4 5" key="1">
    <citation type="journal article" date="2018" name="Sci. Rep.">
        <title>A novel species of the marine cyanobacterium Acaryochloris with a unique pigment content and lifestyle.</title>
        <authorList>
            <person name="Partensky F."/>
            <person name="Six C."/>
            <person name="Ratin M."/>
            <person name="Garczarek L."/>
            <person name="Vaulot D."/>
            <person name="Probert I."/>
            <person name="Calteau A."/>
            <person name="Gourvil P."/>
            <person name="Marie D."/>
            <person name="Grebert T."/>
            <person name="Bouchier C."/>
            <person name="Le Panse S."/>
            <person name="Gachenot M."/>
            <person name="Rodriguez F."/>
            <person name="Garrido J.L."/>
        </authorList>
    </citation>
    <scope>NUCLEOTIDE SEQUENCE [LARGE SCALE GENOMIC DNA]</scope>
    <source>
        <strain evidence="4 5">RCC1774</strain>
    </source>
</reference>
<keyword evidence="2" id="KW-0560">Oxidoreductase</keyword>
<dbReference type="OrthoDB" id="319724at2"/>
<dbReference type="Pfam" id="PF05368">
    <property type="entry name" value="NmrA"/>
    <property type="match status" value="1"/>
</dbReference>
<organism evidence="4 5">
    <name type="scientific">Acaryochloris thomasi RCC1774</name>
    <dbReference type="NCBI Taxonomy" id="1764569"/>
    <lineage>
        <taxon>Bacteria</taxon>
        <taxon>Bacillati</taxon>
        <taxon>Cyanobacteriota</taxon>
        <taxon>Cyanophyceae</taxon>
        <taxon>Acaryochloridales</taxon>
        <taxon>Acaryochloridaceae</taxon>
        <taxon>Acaryochloris</taxon>
        <taxon>Acaryochloris thomasi</taxon>
    </lineage>
</organism>
<dbReference type="Gene3D" id="3.40.50.720">
    <property type="entry name" value="NAD(P)-binding Rossmann-like Domain"/>
    <property type="match status" value="1"/>
</dbReference>
<dbReference type="InterPro" id="IPR036291">
    <property type="entry name" value="NAD(P)-bd_dom_sf"/>
</dbReference>
<protein>
    <recommendedName>
        <fullName evidence="3">NmrA-like domain-containing protein</fullName>
    </recommendedName>
</protein>
<dbReference type="RefSeq" id="WP_110986169.1">
    <property type="nucleotide sequence ID" value="NZ_CAWNWM010000006.1"/>
</dbReference>
<comment type="caution">
    <text evidence="4">The sequence shown here is derived from an EMBL/GenBank/DDBJ whole genome shotgun (WGS) entry which is preliminary data.</text>
</comment>
<evidence type="ECO:0000313" key="4">
    <source>
        <dbReference type="EMBL" id="PZD73246.1"/>
    </source>
</evidence>
<dbReference type="GO" id="GO:0016491">
    <property type="term" value="F:oxidoreductase activity"/>
    <property type="evidence" value="ECO:0007669"/>
    <property type="project" value="UniProtKB-KW"/>
</dbReference>
<sequence length="302" mass="33204">MTTESKTTGKKVLLIGGTGDLGGMIAQALLERGASLRLYVRPGSRSKLPSDLEEAVEIAEDESQACTGMDVVISAIQGGPDVIVDKQLEFLATAKEAGVKRFIPSDFSFDLFKLEEGENINSDWRCEFAHRAETERGAVAINHILNGCFLDRGVLFGFLGAFDLEKNEAYLWGDGNTKMDFTTYADTAAYTAAVALSDEVLPNQCKFAGESLTFHELLKEVSDGLGRPISIQQMGTLADLDTEIANRQKSEPDNTFAWLPLMYWRAMLNGKGKLEPLMNSHYPSIQPMTVQDYTHKMTVGQD</sequence>
<evidence type="ECO:0000259" key="3">
    <source>
        <dbReference type="Pfam" id="PF05368"/>
    </source>
</evidence>